<dbReference type="OrthoDB" id="5464618at2"/>
<comment type="caution">
    <text evidence="1">The sequence shown here is derived from an EMBL/GenBank/DDBJ whole genome shotgun (WGS) entry which is preliminary data.</text>
</comment>
<protein>
    <submittedName>
        <fullName evidence="1">Uncharacterized protein</fullName>
    </submittedName>
</protein>
<evidence type="ECO:0000313" key="2">
    <source>
        <dbReference type="Proteomes" id="UP000029614"/>
    </source>
</evidence>
<dbReference type="RefSeq" id="WP_008448019.1">
    <property type="nucleotide sequence ID" value="NZ_JRNU01000014.1"/>
</dbReference>
<keyword evidence="2" id="KW-1185">Reference proteome</keyword>
<gene>
    <name evidence="1" type="ORF">HMPREF9302_04315</name>
</gene>
<sequence>MFYILKRCFVWLRRMRYSRGFGVQSPWAYKFVREVINNHTHYNKYDTLKQQVFGLDKRKRKLCRFYYRMARFINPNHIIDFYPDSTAYKAYFMASSHKKPYLLVSNRTSKEQLHLFIKELTAKTVLVRITLEGYYEEFINNILSSLSATSVIILEHIHKDKYTTHYWEQIIADSRIGVSFDLYYCGVLFLNTKMYKQNYIINF</sequence>
<reference evidence="1 2" key="1">
    <citation type="submission" date="2014-07" db="EMBL/GenBank/DDBJ databases">
        <authorList>
            <person name="McCorrison J."/>
            <person name="Sanka R."/>
            <person name="Torralba M."/>
            <person name="Gillis M."/>
            <person name="Haft D.H."/>
            <person name="Methe B."/>
            <person name="Sutton G."/>
            <person name="Nelson K.E."/>
        </authorList>
    </citation>
    <scope>NUCLEOTIDE SEQUENCE [LARGE SCALE GENOMIC DNA]</scope>
    <source>
        <strain evidence="1 2">DNF00058</strain>
    </source>
</reference>
<name>A0A096AYW6_9BACT</name>
<dbReference type="Proteomes" id="UP000029614">
    <property type="component" value="Unassembled WGS sequence"/>
</dbReference>
<dbReference type="EMBL" id="JRNU01000014">
    <property type="protein sequence ID" value="KGF52248.1"/>
    <property type="molecule type" value="Genomic_DNA"/>
</dbReference>
<organism evidence="1 2">
    <name type="scientific">Prevotella amnii DNF00058</name>
    <dbReference type="NCBI Taxonomy" id="1401066"/>
    <lineage>
        <taxon>Bacteria</taxon>
        <taxon>Pseudomonadati</taxon>
        <taxon>Bacteroidota</taxon>
        <taxon>Bacteroidia</taxon>
        <taxon>Bacteroidales</taxon>
        <taxon>Prevotellaceae</taxon>
        <taxon>Prevotella</taxon>
    </lineage>
</organism>
<proteinExistence type="predicted"/>
<dbReference type="AlphaFoldDB" id="A0A096AYW6"/>
<accession>A0A096AYW6</accession>
<evidence type="ECO:0000313" key="1">
    <source>
        <dbReference type="EMBL" id="KGF52248.1"/>
    </source>
</evidence>